<evidence type="ECO:0000256" key="1">
    <source>
        <dbReference type="SAM" id="MobiDB-lite"/>
    </source>
</evidence>
<sequence>MSIADRIAGALGARKAGGWWRTSTAHCHGGDTADGLAFRSPDDDPDKLIVRCYSRDCHETLEGRNRARDNLRAAAGLPPWQPSRAYSSAQAVQDGQKQRKGSGLPYKRQNAVTDGPRQPVTAPDVLQGHFQAPVGANKSAERRSERSSARNRNGDSAAWGAHMLPWDDDAGCHSHAVACPECGKPDALIAWTLADHPFPYCGLALKCSCALSYDQLHKHVAAQLAAKGYAWRQQAFYTLPGGRRRARVRIDPGKSVFWDTAEGRGATAGYAPAFWNSRRGVRADCGRALIVEGEKAAAACVSAGIDAQLAVYSVGGMAAFKSADFAAFGNGCEVTIWPDNHAEGKAAGNVATARLAALGAGIRIVSVVALPEKGDAADIAAAEIRKRIHSARKIA</sequence>
<accession>A0A6B1G4M7</accession>
<dbReference type="EMBL" id="VYDA01000537">
    <property type="protein sequence ID" value="MYH63021.1"/>
    <property type="molecule type" value="Genomic_DNA"/>
</dbReference>
<reference evidence="2" key="1">
    <citation type="submission" date="2019-09" db="EMBL/GenBank/DDBJ databases">
        <title>Characterisation of the sponge microbiome using genome-centric metagenomics.</title>
        <authorList>
            <person name="Engelberts J.P."/>
            <person name="Robbins S.J."/>
            <person name="De Goeij J.M."/>
            <person name="Aranda M."/>
            <person name="Bell S.C."/>
            <person name="Webster N.S."/>
        </authorList>
    </citation>
    <scope>NUCLEOTIDE SEQUENCE</scope>
    <source>
        <strain evidence="2">SB0675_bin_29</strain>
    </source>
</reference>
<proteinExistence type="predicted"/>
<protein>
    <submittedName>
        <fullName evidence="2">Toprim domain-containing protein</fullName>
    </submittedName>
</protein>
<comment type="caution">
    <text evidence="2">The sequence shown here is derived from an EMBL/GenBank/DDBJ whole genome shotgun (WGS) entry which is preliminary data.</text>
</comment>
<feature type="compositionally biased region" description="Polar residues" evidence="1">
    <location>
        <begin position="84"/>
        <end position="95"/>
    </location>
</feature>
<evidence type="ECO:0000313" key="2">
    <source>
        <dbReference type="EMBL" id="MYH63021.1"/>
    </source>
</evidence>
<organism evidence="2">
    <name type="scientific">Caldilineaceae bacterium SB0675_bin_29</name>
    <dbReference type="NCBI Taxonomy" id="2605266"/>
    <lineage>
        <taxon>Bacteria</taxon>
        <taxon>Bacillati</taxon>
        <taxon>Chloroflexota</taxon>
        <taxon>Caldilineae</taxon>
        <taxon>Caldilineales</taxon>
        <taxon>Caldilineaceae</taxon>
    </lineage>
</organism>
<dbReference type="Gene3D" id="3.40.1360.10">
    <property type="match status" value="1"/>
</dbReference>
<dbReference type="AlphaFoldDB" id="A0A6B1G4M7"/>
<name>A0A6B1G4M7_9CHLR</name>
<feature type="region of interest" description="Disordered" evidence="1">
    <location>
        <begin position="76"/>
        <end position="157"/>
    </location>
</feature>
<feature type="compositionally biased region" description="Basic and acidic residues" evidence="1">
    <location>
        <begin position="139"/>
        <end position="148"/>
    </location>
</feature>
<dbReference type="CDD" id="cd01029">
    <property type="entry name" value="TOPRIM_primases"/>
    <property type="match status" value="1"/>
</dbReference>
<gene>
    <name evidence="2" type="ORF">F4148_15120</name>
</gene>
<dbReference type="InterPro" id="IPR034154">
    <property type="entry name" value="TOPRIM_DnaG/twinkle"/>
</dbReference>